<dbReference type="RefSeq" id="WP_380973828.1">
    <property type="nucleotide sequence ID" value="NZ_JBHTEF010000001.1"/>
</dbReference>
<evidence type="ECO:0000256" key="1">
    <source>
        <dbReference type="ARBA" id="ARBA00004651"/>
    </source>
</evidence>
<accession>A0ABW2SMA3</accession>
<dbReference type="EMBL" id="JBHTEF010000001">
    <property type="protein sequence ID" value="MFC7581029.1"/>
    <property type="molecule type" value="Genomic_DNA"/>
</dbReference>
<gene>
    <name evidence="8" type="ORF">ACFQWG_07445</name>
</gene>
<evidence type="ECO:0000256" key="5">
    <source>
        <dbReference type="ARBA" id="ARBA00023136"/>
    </source>
</evidence>
<proteinExistence type="predicted"/>
<feature type="transmembrane region" description="Helical" evidence="7">
    <location>
        <begin position="53"/>
        <end position="77"/>
    </location>
</feature>
<feature type="region of interest" description="Disordered" evidence="6">
    <location>
        <begin position="331"/>
        <end position="361"/>
    </location>
</feature>
<evidence type="ECO:0000256" key="3">
    <source>
        <dbReference type="ARBA" id="ARBA00022692"/>
    </source>
</evidence>
<feature type="transmembrane region" description="Helical" evidence="7">
    <location>
        <begin position="123"/>
        <end position="150"/>
    </location>
</feature>
<reference evidence="9" key="1">
    <citation type="journal article" date="2019" name="Int. J. Syst. Evol. Microbiol.">
        <title>The Global Catalogue of Microorganisms (GCM) 10K type strain sequencing project: providing services to taxonomists for standard genome sequencing and annotation.</title>
        <authorList>
            <consortium name="The Broad Institute Genomics Platform"/>
            <consortium name="The Broad Institute Genome Sequencing Center for Infectious Disease"/>
            <person name="Wu L."/>
            <person name="Ma J."/>
        </authorList>
    </citation>
    <scope>NUCLEOTIDE SEQUENCE [LARGE SCALE GENOMIC DNA]</scope>
    <source>
        <strain evidence="9">CCUG 56698</strain>
    </source>
</reference>
<dbReference type="Pfam" id="PF03631">
    <property type="entry name" value="Virul_fac_BrkB"/>
    <property type="match status" value="1"/>
</dbReference>
<keyword evidence="3 7" id="KW-0812">Transmembrane</keyword>
<dbReference type="InterPro" id="IPR017039">
    <property type="entry name" value="Virul_fac_BrkB"/>
</dbReference>
<sequence>MSPQRTPPRPAPRLRAALTTPGVLQRARAVATWWTGTRVARALSRYGARNGGVLASGLALTTLLSLTAALTLAWTVLMAVLGADQELRDAVASTVNAALPGLLRTGSDATGLVDPDSLVRSDVWSLAGALALAVAAWSAISLVGSLASSIRAMFGVVSLPENGLLTLGRNAVGAAGLAAGLAAGAGAGILMDLLGDWTMDRLGAGMGAGRLFIQAGSHLLALVVDAAVLLLLVRVVAGVRVPGPDLAWGLALFSAAALVLRTLGTAAVGAVKGPLLTTAASLVTLVLWIHLLVRVVLTVSAWMANPPAATPVTRPAAVHFRERPNYVTMTSPHTLDWPHHPVTGELLPELPDPDGEPDQRS</sequence>
<protein>
    <submittedName>
        <fullName evidence="8">YihY/virulence factor BrkB family protein</fullName>
    </submittedName>
</protein>
<feature type="transmembrane region" description="Helical" evidence="7">
    <location>
        <begin position="171"/>
        <end position="191"/>
    </location>
</feature>
<feature type="transmembrane region" description="Helical" evidence="7">
    <location>
        <begin position="275"/>
        <end position="297"/>
    </location>
</feature>
<keyword evidence="9" id="KW-1185">Reference proteome</keyword>
<dbReference type="Proteomes" id="UP001596527">
    <property type="component" value="Unassembled WGS sequence"/>
</dbReference>
<name>A0ABW2SMA3_9ACTO</name>
<keyword evidence="5 7" id="KW-0472">Membrane</keyword>
<evidence type="ECO:0000256" key="7">
    <source>
        <dbReference type="SAM" id="Phobius"/>
    </source>
</evidence>
<feature type="transmembrane region" description="Helical" evidence="7">
    <location>
        <begin position="245"/>
        <end position="263"/>
    </location>
</feature>
<comment type="caution">
    <text evidence="8">The sequence shown here is derived from an EMBL/GenBank/DDBJ whole genome shotgun (WGS) entry which is preliminary data.</text>
</comment>
<keyword evidence="2" id="KW-1003">Cell membrane</keyword>
<feature type="compositionally biased region" description="Acidic residues" evidence="6">
    <location>
        <begin position="351"/>
        <end position="361"/>
    </location>
</feature>
<organism evidence="8 9">
    <name type="scientific">Schaalia naturae</name>
    <dbReference type="NCBI Taxonomy" id="635203"/>
    <lineage>
        <taxon>Bacteria</taxon>
        <taxon>Bacillati</taxon>
        <taxon>Actinomycetota</taxon>
        <taxon>Actinomycetes</taxon>
        <taxon>Actinomycetales</taxon>
        <taxon>Actinomycetaceae</taxon>
        <taxon>Schaalia</taxon>
    </lineage>
</organism>
<evidence type="ECO:0000313" key="9">
    <source>
        <dbReference type="Proteomes" id="UP001596527"/>
    </source>
</evidence>
<evidence type="ECO:0000256" key="4">
    <source>
        <dbReference type="ARBA" id="ARBA00022989"/>
    </source>
</evidence>
<comment type="subcellular location">
    <subcellularLocation>
        <location evidence="1">Cell membrane</location>
        <topology evidence="1">Multi-pass membrane protein</topology>
    </subcellularLocation>
</comment>
<keyword evidence="4 7" id="KW-1133">Transmembrane helix</keyword>
<evidence type="ECO:0000256" key="6">
    <source>
        <dbReference type="SAM" id="MobiDB-lite"/>
    </source>
</evidence>
<evidence type="ECO:0000313" key="8">
    <source>
        <dbReference type="EMBL" id="MFC7581029.1"/>
    </source>
</evidence>
<evidence type="ECO:0000256" key="2">
    <source>
        <dbReference type="ARBA" id="ARBA00022475"/>
    </source>
</evidence>
<feature type="transmembrane region" description="Helical" evidence="7">
    <location>
        <begin position="211"/>
        <end position="233"/>
    </location>
</feature>